<dbReference type="InterPro" id="IPR036259">
    <property type="entry name" value="MFS_trans_sf"/>
</dbReference>
<dbReference type="Pfam" id="PF13347">
    <property type="entry name" value="MFS_2"/>
    <property type="match status" value="1"/>
</dbReference>
<evidence type="ECO:0000256" key="3">
    <source>
        <dbReference type="ARBA" id="ARBA00022597"/>
    </source>
</evidence>
<feature type="transmembrane region" description="Helical" evidence="7">
    <location>
        <begin position="97"/>
        <end position="116"/>
    </location>
</feature>
<evidence type="ECO:0000259" key="8">
    <source>
        <dbReference type="PROSITE" id="PS50850"/>
    </source>
</evidence>
<feature type="transmembrane region" description="Helical" evidence="7">
    <location>
        <begin position="195"/>
        <end position="217"/>
    </location>
</feature>
<dbReference type="Proteomes" id="UP000051176">
    <property type="component" value="Unassembled WGS sequence"/>
</dbReference>
<protein>
    <submittedName>
        <fullName evidence="9">Transporter, major facilitator family protein</fullName>
    </submittedName>
</protein>
<evidence type="ECO:0000256" key="5">
    <source>
        <dbReference type="ARBA" id="ARBA00022989"/>
    </source>
</evidence>
<comment type="subcellular location">
    <subcellularLocation>
        <location evidence="1">Cell membrane</location>
        <topology evidence="1">Multi-pass membrane protein</topology>
    </subcellularLocation>
</comment>
<evidence type="ECO:0000256" key="7">
    <source>
        <dbReference type="SAM" id="Phobius"/>
    </source>
</evidence>
<dbReference type="EMBL" id="AZCZ01000019">
    <property type="protein sequence ID" value="KRK36542.1"/>
    <property type="molecule type" value="Genomic_DNA"/>
</dbReference>
<reference evidence="9 10" key="1">
    <citation type="journal article" date="2015" name="Genome Announc.">
        <title>Expanding the biotechnology potential of lactobacilli through comparative genomics of 213 strains and associated genera.</title>
        <authorList>
            <person name="Sun Z."/>
            <person name="Harris H.M."/>
            <person name="McCann A."/>
            <person name="Guo C."/>
            <person name="Argimon S."/>
            <person name="Zhang W."/>
            <person name="Yang X."/>
            <person name="Jeffery I.B."/>
            <person name="Cooney J.C."/>
            <person name="Kagawa T.F."/>
            <person name="Liu W."/>
            <person name="Song Y."/>
            <person name="Salvetti E."/>
            <person name="Wrobel A."/>
            <person name="Rasinkangas P."/>
            <person name="Parkhill J."/>
            <person name="Rea M.C."/>
            <person name="O'Sullivan O."/>
            <person name="Ritari J."/>
            <person name="Douillard F.P."/>
            <person name="Paul Ross R."/>
            <person name="Yang R."/>
            <person name="Briner A.E."/>
            <person name="Felis G.E."/>
            <person name="de Vos W.M."/>
            <person name="Barrangou R."/>
            <person name="Klaenhammer T.R."/>
            <person name="Caufield P.W."/>
            <person name="Cui Y."/>
            <person name="Zhang H."/>
            <person name="O'Toole P.W."/>
        </authorList>
    </citation>
    <scope>NUCLEOTIDE SEQUENCE [LARGE SCALE GENOMIC DNA]</scope>
    <source>
        <strain evidence="9 10">ATCC 53295</strain>
    </source>
</reference>
<dbReference type="Gene3D" id="1.20.1250.20">
    <property type="entry name" value="MFS general substrate transporter like domains"/>
    <property type="match status" value="2"/>
</dbReference>
<keyword evidence="3" id="KW-0762">Sugar transport</keyword>
<dbReference type="RefSeq" id="WP_020089513.1">
    <property type="nucleotide sequence ID" value="NZ_AZCZ01000019.1"/>
</dbReference>
<dbReference type="PANTHER" id="PTHR11328:SF24">
    <property type="entry name" value="MAJOR FACILITATOR SUPERFAMILY (MFS) PROFILE DOMAIN-CONTAINING PROTEIN"/>
    <property type="match status" value="1"/>
</dbReference>
<dbReference type="CDD" id="cd17332">
    <property type="entry name" value="MFS_MelB_like"/>
    <property type="match status" value="1"/>
</dbReference>
<dbReference type="OrthoDB" id="9764596at2"/>
<dbReference type="AlphaFoldDB" id="A0A0R1GRF1"/>
<feature type="transmembrane region" description="Helical" evidence="7">
    <location>
        <begin position="122"/>
        <end position="142"/>
    </location>
</feature>
<feature type="transmembrane region" description="Helical" evidence="7">
    <location>
        <begin position="332"/>
        <end position="356"/>
    </location>
</feature>
<feature type="transmembrane region" description="Helical" evidence="7">
    <location>
        <begin position="238"/>
        <end position="256"/>
    </location>
</feature>
<evidence type="ECO:0000256" key="4">
    <source>
        <dbReference type="ARBA" id="ARBA00022692"/>
    </source>
</evidence>
<evidence type="ECO:0000256" key="2">
    <source>
        <dbReference type="ARBA" id="ARBA00022448"/>
    </source>
</evidence>
<proteinExistence type="predicted"/>
<dbReference type="STRING" id="357278.IV61_GL000716"/>
<dbReference type="SUPFAM" id="SSF103473">
    <property type="entry name" value="MFS general substrate transporter"/>
    <property type="match status" value="1"/>
</dbReference>
<keyword evidence="6 7" id="KW-0472">Membrane</keyword>
<feature type="transmembrane region" description="Helical" evidence="7">
    <location>
        <begin position="421"/>
        <end position="444"/>
    </location>
</feature>
<dbReference type="PROSITE" id="PS50850">
    <property type="entry name" value="MFS"/>
    <property type="match status" value="1"/>
</dbReference>
<keyword evidence="10" id="KW-1185">Reference proteome</keyword>
<dbReference type="eggNOG" id="COG2211">
    <property type="taxonomic scope" value="Bacteria"/>
</dbReference>
<evidence type="ECO:0000313" key="9">
    <source>
        <dbReference type="EMBL" id="KRK36542.1"/>
    </source>
</evidence>
<dbReference type="InterPro" id="IPR039672">
    <property type="entry name" value="MFS_2"/>
</dbReference>
<feature type="domain" description="Major facilitator superfamily (MFS) profile" evidence="8">
    <location>
        <begin position="18"/>
        <end position="448"/>
    </location>
</feature>
<dbReference type="PANTHER" id="PTHR11328">
    <property type="entry name" value="MAJOR FACILITATOR SUPERFAMILY DOMAIN-CONTAINING PROTEIN"/>
    <property type="match status" value="1"/>
</dbReference>
<dbReference type="InterPro" id="IPR001927">
    <property type="entry name" value="Na/Gal_symport"/>
</dbReference>
<dbReference type="GO" id="GO:0006814">
    <property type="term" value="P:sodium ion transport"/>
    <property type="evidence" value="ECO:0007669"/>
    <property type="project" value="InterPro"/>
</dbReference>
<dbReference type="GO" id="GO:0008643">
    <property type="term" value="P:carbohydrate transport"/>
    <property type="evidence" value="ECO:0007669"/>
    <property type="project" value="InterPro"/>
</dbReference>
<feature type="transmembrane region" description="Helical" evidence="7">
    <location>
        <begin position="385"/>
        <end position="406"/>
    </location>
</feature>
<organism evidence="9 10">
    <name type="scientific">Levilactobacillus parabrevis ATCC 53295</name>
    <dbReference type="NCBI Taxonomy" id="1267003"/>
    <lineage>
        <taxon>Bacteria</taxon>
        <taxon>Bacillati</taxon>
        <taxon>Bacillota</taxon>
        <taxon>Bacilli</taxon>
        <taxon>Lactobacillales</taxon>
        <taxon>Lactobacillaceae</taxon>
        <taxon>Levilactobacillus</taxon>
    </lineage>
</organism>
<feature type="transmembrane region" description="Helical" evidence="7">
    <location>
        <begin position="163"/>
        <end position="183"/>
    </location>
</feature>
<feature type="transmembrane region" description="Helical" evidence="7">
    <location>
        <begin position="276"/>
        <end position="296"/>
    </location>
</feature>
<dbReference type="NCBIfam" id="TIGR00792">
    <property type="entry name" value="gph"/>
    <property type="match status" value="1"/>
</dbReference>
<dbReference type="GO" id="GO:0005886">
    <property type="term" value="C:plasma membrane"/>
    <property type="evidence" value="ECO:0007669"/>
    <property type="project" value="UniProtKB-SubCell"/>
</dbReference>
<dbReference type="PATRIC" id="fig|1267003.4.peg.715"/>
<evidence type="ECO:0000256" key="6">
    <source>
        <dbReference type="ARBA" id="ARBA00023136"/>
    </source>
</evidence>
<comment type="caution">
    <text evidence="9">The sequence shown here is derived from an EMBL/GenBank/DDBJ whole genome shotgun (WGS) entry which is preliminary data.</text>
</comment>
<keyword evidence="5 7" id="KW-1133">Transmembrane helix</keyword>
<evidence type="ECO:0000256" key="1">
    <source>
        <dbReference type="ARBA" id="ARBA00004651"/>
    </source>
</evidence>
<name>A0A0R1GRF1_9LACO</name>
<dbReference type="GO" id="GO:0015293">
    <property type="term" value="F:symporter activity"/>
    <property type="evidence" value="ECO:0007669"/>
    <property type="project" value="InterPro"/>
</dbReference>
<dbReference type="GeneID" id="97415806"/>
<sequence>MDTQKTSIDRSKPFGWADRFGYALGDVGNNFSFAVVNTFLMIFYTNVLGLSGVTVGLLFLIARFIDAIADITVGRLVDSSKLHKSGRFIPWIARFKYPLLIATILVFVPFVKDLAFPIKITYVFITYLLWGIFYSTVNIPYGSMASALSDSPNDKTSLSTWRSLGSATGSAIVSFVVPIFMYVGATQRIDGVRFWLVASVMAILGFGCYILTSKLPTERVRTQRSESVPLGTVMKDMFTDRALVILVVLDIILVINQNLSGTNISYLFNDYFKNSSAMSIALIFNFATVLLLAPFAQYFTKKFGRKEVTVVSLFFASIVYGALVFIHTSSAMVYLVFLFFGSLGAAMFNLMVWAFITDVIDNQQVTTGIREDGTIYGVNSFARKVAQALGGSFGAFMLTMIGYVSSTSGGAEQSQQVIDRIYYLASGIPAVCCGLAALVMLFFYPLNKKRVESNAAILREKNSKN</sequence>
<evidence type="ECO:0000313" key="10">
    <source>
        <dbReference type="Proteomes" id="UP000051176"/>
    </source>
</evidence>
<keyword evidence="4 7" id="KW-0812">Transmembrane</keyword>
<dbReference type="InterPro" id="IPR020846">
    <property type="entry name" value="MFS_dom"/>
</dbReference>
<keyword evidence="2" id="KW-0813">Transport</keyword>
<accession>A0A0R1GRF1</accession>
<feature type="transmembrane region" description="Helical" evidence="7">
    <location>
        <begin position="308"/>
        <end position="326"/>
    </location>
</feature>
<gene>
    <name evidence="9" type="ORF">FD07_GL000673</name>
</gene>